<protein>
    <submittedName>
        <fullName evidence="1">Uncharacterized protein</fullName>
    </submittedName>
</protein>
<accession>G4WVI4</accession>
<sequence length="172" mass="20076">MSVGYERYGLQADIEHFQSQMELAGRIFEIEEVAWVKEGGQAKDDRIARLRPDFELGHFFLPSLCWNNDSKLCYVKVENGEVQYVPAVSETKLMRQMKQAGQLYRVLRPIQRKDEEGRIYDLSTRFITEYLNHPGLGSYKDLLDATSRLYDLNPRPPVIINERDLELPTFDD</sequence>
<name>G4WVI4_9BACT</name>
<reference evidence="1" key="1">
    <citation type="journal article" date="2000" name="J. Am. Chem. Soc.">
        <title>Long-Chain N-Acyl Amino Acid Antibiotics Isolated from Heterologously Expressed Environmental DNA.</title>
        <authorList>
            <person name="Brady S.F."/>
            <person name="Clardy J."/>
        </authorList>
    </citation>
    <scope>NUCLEOTIDE SEQUENCE</scope>
</reference>
<evidence type="ECO:0000313" key="1">
    <source>
        <dbReference type="EMBL" id="AEQ20436.1"/>
    </source>
</evidence>
<dbReference type="EMBL" id="JF429409">
    <property type="protein sequence ID" value="AEQ20436.1"/>
    <property type="molecule type" value="Genomic_DNA"/>
</dbReference>
<dbReference type="AlphaFoldDB" id="G4WVI4"/>
<proteinExistence type="predicted"/>
<organism evidence="1">
    <name type="scientific">uncultured bacterium CSL12</name>
    <dbReference type="NCBI Taxonomy" id="1091567"/>
    <lineage>
        <taxon>Bacteria</taxon>
        <taxon>environmental samples</taxon>
    </lineage>
</organism>
<reference evidence="1" key="2">
    <citation type="journal article" date="2011" name="J. Bacteriol.">
        <title>Long-chain N-acyl amino acid synthases are linked to the putative PEP-CTERM/exosortase protein-sorting system in Gram-negative bacteria.</title>
        <authorList>
            <person name="Craig J.W."/>
            <person name="Cherry M.A."/>
            <person name="Brady S.F."/>
        </authorList>
    </citation>
    <scope>NUCLEOTIDE SEQUENCE</scope>
</reference>